<dbReference type="EMBL" id="GG662798">
    <property type="protein sequence ID" value="EAR90623.2"/>
    <property type="molecule type" value="Genomic_DNA"/>
</dbReference>
<dbReference type="HOGENOM" id="CLU_317256_0_0_1"/>
<proteinExistence type="predicted"/>
<dbReference type="GeneID" id="7833251"/>
<dbReference type="InParanoid" id="Q22YP8"/>
<dbReference type="eggNOG" id="ENOG502SQ17">
    <property type="taxonomic scope" value="Eukaryota"/>
</dbReference>
<keyword evidence="2" id="KW-1185">Reference proteome</keyword>
<evidence type="ECO:0000313" key="2">
    <source>
        <dbReference type="Proteomes" id="UP000009168"/>
    </source>
</evidence>
<dbReference type="Proteomes" id="UP000009168">
    <property type="component" value="Unassembled WGS sequence"/>
</dbReference>
<dbReference type="KEGG" id="tet:TTHERM_00123730"/>
<sequence>MFAKQLIEKACRSSRNCYLFNRNNIFNVNGKSLNSLQNQTRFYFGVKKDEPQLKNQKKKDQSAQNQVVDPVIMDYVLDQIQNTQDPEKLEKISKILDEIERRELERQKQIVQDLNTHAGVLSETDVYRAVQTILDTPEDKLIKSIQNNLPIDTNIWKKKIKKRIQTIPTYQVLRLLKTVFNLELNNIQGEFQVDLNNQQEQEIDYEEQQEIDEENQNDDTKERIPIEIKNMCNSIWNTVESEFTRRLKFMSIDEIARTVRLYAHANRSNPQFFREIENELFERDMEYVNYRSVGMILEGFSHANLGTTTLYANLARTIKVAQSEIHPLELAKYAYYFSKTPENIQGGFGIYKIAEEKLNYTIEMMEFNDLIKLSKYFIAQNIGSNQFLQKLEKKILDTYPSKQFGGISPNQLTKLVKNTSKHYFQYNDKALFHTLEAESIKQVPYMTVHQLQIILWSYSRSRRGNLELYEALEKAILKKLKLFNARGISFTYYQFAFANRGSTQLFQALEERILEIGIQNFYAHYLVKILSGINIRNALESLRDTLLMPILKHMSQIAVQSKYSEAIKFLYLLVELPPYQIKDQDNQTNINVQSEYDSLFKEFETNKFIHIADQLKIDEVSQLYFAYRSANIGSAQFIQLLEQRFEKQTEVPKPYFCRTLFSLVQHLKFDLANEFIPIVKELMKYGDIKYFFSHEDFIRLTWSLLLQEQALRSSGQLHHYDEERYFMKPNFWLEEVYDAMFSINPNTIKFTALPIWVQNICMLTQMKIKKMKKFQSKQKEELLHKLIEKVDQIDFEYKKQYVQRDLKQFSTTKKEIHQELSSRMAVFGDSLDYQLVEDLVDEFLNIMDSAVYLKHDDQILKIGVIILNEYHYTNRDVSNGQENLLLQVQNKITLLQELLDWQIIVIDEHQWNQYSEQEKKQYFFDNIQFDIESETDTSNNQKQES</sequence>
<dbReference type="AlphaFoldDB" id="Q22YP8"/>
<name>Q22YP8_TETTS</name>
<dbReference type="OrthoDB" id="293325at2759"/>
<gene>
    <name evidence="1" type="ORF">TTHERM_00123730</name>
</gene>
<evidence type="ECO:0000313" key="1">
    <source>
        <dbReference type="EMBL" id="EAR90623.2"/>
    </source>
</evidence>
<dbReference type="RefSeq" id="XP_001010868.2">
    <property type="nucleotide sequence ID" value="XM_001010868.2"/>
</dbReference>
<organism evidence="1 2">
    <name type="scientific">Tetrahymena thermophila (strain SB210)</name>
    <dbReference type="NCBI Taxonomy" id="312017"/>
    <lineage>
        <taxon>Eukaryota</taxon>
        <taxon>Sar</taxon>
        <taxon>Alveolata</taxon>
        <taxon>Ciliophora</taxon>
        <taxon>Intramacronucleata</taxon>
        <taxon>Oligohymenophorea</taxon>
        <taxon>Hymenostomatida</taxon>
        <taxon>Tetrahymenina</taxon>
        <taxon>Tetrahymenidae</taxon>
        <taxon>Tetrahymena</taxon>
    </lineage>
</organism>
<reference evidence="2" key="1">
    <citation type="journal article" date="2006" name="PLoS Biol.">
        <title>Macronuclear genome sequence of the ciliate Tetrahymena thermophila, a model eukaryote.</title>
        <authorList>
            <person name="Eisen J.A."/>
            <person name="Coyne R.S."/>
            <person name="Wu M."/>
            <person name="Wu D."/>
            <person name="Thiagarajan M."/>
            <person name="Wortman J.R."/>
            <person name="Badger J.H."/>
            <person name="Ren Q."/>
            <person name="Amedeo P."/>
            <person name="Jones K.M."/>
            <person name="Tallon L.J."/>
            <person name="Delcher A.L."/>
            <person name="Salzberg S.L."/>
            <person name="Silva J.C."/>
            <person name="Haas B.J."/>
            <person name="Majoros W.H."/>
            <person name="Farzad M."/>
            <person name="Carlton J.M."/>
            <person name="Smith R.K. Jr."/>
            <person name="Garg J."/>
            <person name="Pearlman R.E."/>
            <person name="Karrer K.M."/>
            <person name="Sun L."/>
            <person name="Manning G."/>
            <person name="Elde N.C."/>
            <person name="Turkewitz A.P."/>
            <person name="Asai D.J."/>
            <person name="Wilkes D.E."/>
            <person name="Wang Y."/>
            <person name="Cai H."/>
            <person name="Collins K."/>
            <person name="Stewart B.A."/>
            <person name="Lee S.R."/>
            <person name="Wilamowska K."/>
            <person name="Weinberg Z."/>
            <person name="Ruzzo W.L."/>
            <person name="Wloga D."/>
            <person name="Gaertig J."/>
            <person name="Frankel J."/>
            <person name="Tsao C.-C."/>
            <person name="Gorovsky M.A."/>
            <person name="Keeling P.J."/>
            <person name="Waller R.F."/>
            <person name="Patron N.J."/>
            <person name="Cherry J.M."/>
            <person name="Stover N.A."/>
            <person name="Krieger C.J."/>
            <person name="del Toro C."/>
            <person name="Ryder H.F."/>
            <person name="Williamson S.C."/>
            <person name="Barbeau R.A."/>
            <person name="Hamilton E.P."/>
            <person name="Orias E."/>
        </authorList>
    </citation>
    <scope>NUCLEOTIDE SEQUENCE [LARGE SCALE GENOMIC DNA]</scope>
    <source>
        <strain evidence="2">SB210</strain>
    </source>
</reference>
<protein>
    <submittedName>
        <fullName evidence="1">Uncharacterized protein</fullName>
    </submittedName>
</protein>
<accession>Q22YP8</accession>